<dbReference type="Pfam" id="PF08448">
    <property type="entry name" value="PAS_4"/>
    <property type="match status" value="1"/>
</dbReference>
<sequence>MLLFQNLAGDMNSPSLEHDEDNRNSSSHFYSRFKLLLQTPLVQAGIISLAIFLAIVLLNEQAHNQKIREAASLGEIVDTAGRQRMLSQRIAKNLLLIANGVNQNNAYTTLEADLATLNREHQFLTETVSQYENSQSRNGTSPRKLLNQISSLISTITQNVNEVLSGQRAAASILPTVLASEQRLVPLLDQYNATLTTEKNLLQSSQHKIQLTRELLFLFALIAVLFCAIWYMLSQIQKYQSKLRREKQRLLKLTRVMKDRQQKLSAAISASFHETWSWTESIGEFWCSDSFWRVFGYQETSEYPDATYQTFLKHIDPDNRGLLETAIQQHLENGAPIHLELSAKIHGGTFRWVRIQAKMITNEADGVEYLAGTVEDIHEHKLAKLQLDHKETLLTKVGKVAKIGGWHVDLKTNELFWTSETYKIHEVEPDFRPTVETGIAFYAPEARPVIQQAVEHAIETGEPWDLELPFITAKGRHIWVRTQGELEFENNKPVRLVGAFQDISAEKQREIEFLMMQDEKFSSHARLESVISAATEVSIIATNPEGIITLFSPGAERLLGYTAEEMIGIKTPECFHLPEEVEQRGQELTEILGRTVKNFEAFVTPAMLGSYDQREWTYVCKDGIHRTVELTVTAIRNQQDEIEGYLGVAIDITLKKQNEKQLLESRETIRHLMDALPVATYTCDNDGLITYYNQAAIEFWERTPYLNNPNDRYCGSFKLLDAEGKSTMPYHESWTAIALQKQEVLHDKELIIECENGTTKTALAHISPMHDLEGKMTGVVNVLVDISERKALEKSLKEATTRLELCLKVLDQHAIVAETELNGYIRHVNDMFCQLTGYERHEAIGKTHRIVSSGMHSQDFWKNVFKTIADTGMWQGEICNRKKNGELYWVDTTIAAMKDGDGISTGYLAIRNDITELKQAQEAALAASQSKSQFLANMSHEIRTPLTAILGYADLLKVDPEFTTSPEKREQAVNTILEAGNHLLTVINDILDLSKIEAGKMGLEKAPTQVFNTLEHIESLLRPRAIEKGVQLGSIIETPIPDVIESDPTRLRQILMNLVGNAVKFTEQGKINIIVRQIEEENQKLIQFDIEDTGPGMSPRQAEKIFKSFSQADTSVTRQHGGTGLGLVISRKLARLMGGEVSLAWTERGKGTCFRFEMPERPLPQTRYLINPSLDDSQNSETTETKAAFQVPENTRILLAEDGLDNQRLISFLLKKLGALVDVSDNGSEAYRNYLEAEMVDQPYHLLITDMQMPEMDGYSLTKVLRAEGATLPIIALTAHAMAEDRQKCLDAGCDDYLSKPVDRRLLAQTVEKWMAHVEVKTEDPPVSF</sequence>
<keyword evidence="6 13" id="KW-0812">Transmembrane</keyword>
<dbReference type="InterPro" id="IPR029095">
    <property type="entry name" value="NarX-like_N"/>
</dbReference>
<dbReference type="FunFam" id="1.10.287.130:FF:000001">
    <property type="entry name" value="Two-component sensor histidine kinase"/>
    <property type="match status" value="1"/>
</dbReference>
<dbReference type="KEGG" id="gaz:Pan241w_50820"/>
<feature type="transmembrane region" description="Helical" evidence="13">
    <location>
        <begin position="35"/>
        <end position="58"/>
    </location>
</feature>
<dbReference type="GO" id="GO:0000155">
    <property type="term" value="F:phosphorelay sensor kinase activity"/>
    <property type="evidence" value="ECO:0007669"/>
    <property type="project" value="InterPro"/>
</dbReference>
<dbReference type="OrthoDB" id="224742at2"/>
<dbReference type="NCBIfam" id="TIGR00229">
    <property type="entry name" value="sensory_box"/>
    <property type="match status" value="3"/>
</dbReference>
<dbReference type="InterPro" id="IPR001789">
    <property type="entry name" value="Sig_transdc_resp-reg_receiver"/>
</dbReference>
<dbReference type="InterPro" id="IPR036890">
    <property type="entry name" value="HATPase_C_sf"/>
</dbReference>
<dbReference type="InterPro" id="IPR005467">
    <property type="entry name" value="His_kinase_dom"/>
</dbReference>
<feature type="domain" description="PAC" evidence="17">
    <location>
        <begin position="746"/>
        <end position="798"/>
    </location>
</feature>
<keyword evidence="12" id="KW-0175">Coiled coil</keyword>
<comment type="catalytic activity">
    <reaction evidence="1">
        <text>ATP + protein L-histidine = ADP + protein N-phospho-L-histidine.</text>
        <dbReference type="EC" id="2.7.13.3"/>
    </reaction>
</comment>
<dbReference type="InterPro" id="IPR035965">
    <property type="entry name" value="PAS-like_dom_sf"/>
</dbReference>
<keyword evidence="8 13" id="KW-1133">Transmembrane helix</keyword>
<dbReference type="GO" id="GO:0005886">
    <property type="term" value="C:plasma membrane"/>
    <property type="evidence" value="ECO:0007669"/>
    <property type="project" value="TreeGrafter"/>
</dbReference>
<gene>
    <name evidence="18" type="primary">rpfC_6</name>
    <name evidence="18" type="ORF">Pan241w_50820</name>
</gene>
<dbReference type="SMART" id="SM00448">
    <property type="entry name" value="REC"/>
    <property type="match status" value="1"/>
</dbReference>
<dbReference type="InterPro" id="IPR013655">
    <property type="entry name" value="PAS_fold_3"/>
</dbReference>
<feature type="domain" description="PAC" evidence="17">
    <location>
        <begin position="337"/>
        <end position="389"/>
    </location>
</feature>
<dbReference type="Pfam" id="PF00512">
    <property type="entry name" value="HisKA"/>
    <property type="match status" value="1"/>
</dbReference>
<feature type="coiled-coil region" evidence="12">
    <location>
        <begin position="107"/>
        <end position="134"/>
    </location>
</feature>
<dbReference type="SMART" id="SM00086">
    <property type="entry name" value="PAC"/>
    <property type="match status" value="5"/>
</dbReference>
<comment type="subcellular location">
    <subcellularLocation>
        <location evidence="2">Membrane</location>
        <topology evidence="2">Multi-pass membrane protein</topology>
    </subcellularLocation>
</comment>
<feature type="domain" description="Response regulatory" evidence="15">
    <location>
        <begin position="1196"/>
        <end position="1315"/>
    </location>
</feature>
<dbReference type="PROSITE" id="PS50112">
    <property type="entry name" value="PAS"/>
    <property type="match status" value="2"/>
</dbReference>
<evidence type="ECO:0000313" key="18">
    <source>
        <dbReference type="EMBL" id="QDT44965.1"/>
    </source>
</evidence>
<evidence type="ECO:0000256" key="13">
    <source>
        <dbReference type="SAM" id="Phobius"/>
    </source>
</evidence>
<dbReference type="EMBL" id="CP036269">
    <property type="protein sequence ID" value="QDT44965.1"/>
    <property type="molecule type" value="Genomic_DNA"/>
</dbReference>
<keyword evidence="7" id="KW-0418">Kinase</keyword>
<evidence type="ECO:0000259" key="16">
    <source>
        <dbReference type="PROSITE" id="PS50112"/>
    </source>
</evidence>
<evidence type="ECO:0000256" key="1">
    <source>
        <dbReference type="ARBA" id="ARBA00000085"/>
    </source>
</evidence>
<evidence type="ECO:0000256" key="7">
    <source>
        <dbReference type="ARBA" id="ARBA00022777"/>
    </source>
</evidence>
<keyword evidence="9" id="KW-0902">Two-component regulatory system</keyword>
<dbReference type="Pfam" id="PF00072">
    <property type="entry name" value="Response_reg"/>
    <property type="match status" value="1"/>
</dbReference>
<dbReference type="InterPro" id="IPR013656">
    <property type="entry name" value="PAS_4"/>
</dbReference>
<dbReference type="CDD" id="cd00130">
    <property type="entry name" value="PAS"/>
    <property type="match status" value="4"/>
</dbReference>
<evidence type="ECO:0000256" key="6">
    <source>
        <dbReference type="ARBA" id="ARBA00022692"/>
    </source>
</evidence>
<dbReference type="SUPFAM" id="SSF52172">
    <property type="entry name" value="CheY-like"/>
    <property type="match status" value="1"/>
</dbReference>
<dbReference type="Pfam" id="PF13426">
    <property type="entry name" value="PAS_9"/>
    <property type="match status" value="1"/>
</dbReference>
<dbReference type="Gene3D" id="1.10.287.130">
    <property type="match status" value="1"/>
</dbReference>
<accession>A0A517RM66</accession>
<evidence type="ECO:0000313" key="19">
    <source>
        <dbReference type="Proteomes" id="UP000317171"/>
    </source>
</evidence>
<feature type="domain" description="Histidine kinase" evidence="14">
    <location>
        <begin position="937"/>
        <end position="1162"/>
    </location>
</feature>
<dbReference type="SUPFAM" id="SSF47384">
    <property type="entry name" value="Homodimeric domain of signal transducing histidine kinase"/>
    <property type="match status" value="1"/>
</dbReference>
<dbReference type="InterPro" id="IPR000014">
    <property type="entry name" value="PAS"/>
</dbReference>
<reference evidence="18 19" key="1">
    <citation type="submission" date="2019-02" db="EMBL/GenBank/DDBJ databases">
        <title>Deep-cultivation of Planctomycetes and their phenomic and genomic characterization uncovers novel biology.</title>
        <authorList>
            <person name="Wiegand S."/>
            <person name="Jogler M."/>
            <person name="Boedeker C."/>
            <person name="Pinto D."/>
            <person name="Vollmers J."/>
            <person name="Rivas-Marin E."/>
            <person name="Kohn T."/>
            <person name="Peeters S.H."/>
            <person name="Heuer A."/>
            <person name="Rast P."/>
            <person name="Oberbeckmann S."/>
            <person name="Bunk B."/>
            <person name="Jeske O."/>
            <person name="Meyerdierks A."/>
            <person name="Storesund J.E."/>
            <person name="Kallscheuer N."/>
            <person name="Luecker S."/>
            <person name="Lage O.M."/>
            <person name="Pohl T."/>
            <person name="Merkel B.J."/>
            <person name="Hornburger P."/>
            <person name="Mueller R.-W."/>
            <person name="Bruemmer F."/>
            <person name="Labrenz M."/>
            <person name="Spormann A.M."/>
            <person name="Op den Camp H."/>
            <person name="Overmann J."/>
            <person name="Amann R."/>
            <person name="Jetten M.S.M."/>
            <person name="Mascher T."/>
            <person name="Medema M.H."/>
            <person name="Devos D.P."/>
            <person name="Kaster A.-K."/>
            <person name="Ovreas L."/>
            <person name="Rohde M."/>
            <person name="Galperin M.Y."/>
            <person name="Jogler C."/>
        </authorList>
    </citation>
    <scope>NUCLEOTIDE SEQUENCE [LARGE SCALE GENOMIC DNA]</scope>
    <source>
        <strain evidence="18 19">Pan241w</strain>
    </source>
</reference>
<evidence type="ECO:0000256" key="11">
    <source>
        <dbReference type="PROSITE-ProRule" id="PRU00169"/>
    </source>
</evidence>
<proteinExistence type="predicted"/>
<feature type="domain" description="PAC" evidence="17">
    <location>
        <begin position="874"/>
        <end position="926"/>
    </location>
</feature>
<dbReference type="CDD" id="cd00082">
    <property type="entry name" value="HisKA"/>
    <property type="match status" value="1"/>
</dbReference>
<dbReference type="FunFam" id="3.30.565.10:FF:000010">
    <property type="entry name" value="Sensor histidine kinase RcsC"/>
    <property type="match status" value="1"/>
</dbReference>
<dbReference type="Pfam" id="PF08447">
    <property type="entry name" value="PAS_3"/>
    <property type="match status" value="2"/>
</dbReference>
<feature type="domain" description="PAS" evidence="16">
    <location>
        <begin position="523"/>
        <end position="595"/>
    </location>
</feature>
<protein>
    <recommendedName>
        <fullName evidence="3">histidine kinase</fullName>
        <ecNumber evidence="3">2.7.13.3</ecNumber>
    </recommendedName>
</protein>
<dbReference type="InterPro" id="IPR000700">
    <property type="entry name" value="PAS-assoc_C"/>
</dbReference>
<dbReference type="SMART" id="SM00388">
    <property type="entry name" value="HisKA"/>
    <property type="match status" value="1"/>
</dbReference>
<keyword evidence="10 13" id="KW-0472">Membrane</keyword>
<dbReference type="Pfam" id="PF13675">
    <property type="entry name" value="PilJ"/>
    <property type="match status" value="1"/>
</dbReference>
<dbReference type="EC" id="2.7.13.3" evidence="3"/>
<dbReference type="Pfam" id="PF02518">
    <property type="entry name" value="HATPase_c"/>
    <property type="match status" value="1"/>
</dbReference>
<dbReference type="Proteomes" id="UP000317171">
    <property type="component" value="Chromosome"/>
</dbReference>
<dbReference type="PRINTS" id="PR00344">
    <property type="entry name" value="BCTRLSENSOR"/>
</dbReference>
<evidence type="ECO:0000256" key="10">
    <source>
        <dbReference type="ARBA" id="ARBA00023136"/>
    </source>
</evidence>
<dbReference type="Gene3D" id="3.30.450.20">
    <property type="entry name" value="PAS domain"/>
    <property type="match status" value="5"/>
</dbReference>
<evidence type="ECO:0000256" key="5">
    <source>
        <dbReference type="ARBA" id="ARBA00022679"/>
    </source>
</evidence>
<dbReference type="InterPro" id="IPR003661">
    <property type="entry name" value="HisK_dim/P_dom"/>
</dbReference>
<feature type="domain" description="PAC" evidence="17">
    <location>
        <begin position="612"/>
        <end position="664"/>
    </location>
</feature>
<dbReference type="PROSITE" id="PS50113">
    <property type="entry name" value="PAC"/>
    <property type="match status" value="4"/>
</dbReference>
<evidence type="ECO:0000256" key="9">
    <source>
        <dbReference type="ARBA" id="ARBA00023012"/>
    </source>
</evidence>
<evidence type="ECO:0000259" key="14">
    <source>
        <dbReference type="PROSITE" id="PS50109"/>
    </source>
</evidence>
<feature type="transmembrane region" description="Helical" evidence="13">
    <location>
        <begin position="215"/>
        <end position="233"/>
    </location>
</feature>
<name>A0A517RM66_9PLAN</name>
<organism evidence="18 19">
    <name type="scientific">Gimesia alba</name>
    <dbReference type="NCBI Taxonomy" id="2527973"/>
    <lineage>
        <taxon>Bacteria</taxon>
        <taxon>Pseudomonadati</taxon>
        <taxon>Planctomycetota</taxon>
        <taxon>Planctomycetia</taxon>
        <taxon>Planctomycetales</taxon>
        <taxon>Planctomycetaceae</taxon>
        <taxon>Gimesia</taxon>
    </lineage>
</organism>
<keyword evidence="5 18" id="KW-0808">Transferase</keyword>
<dbReference type="PROSITE" id="PS50110">
    <property type="entry name" value="RESPONSE_REGULATORY"/>
    <property type="match status" value="1"/>
</dbReference>
<evidence type="ECO:0000259" key="17">
    <source>
        <dbReference type="PROSITE" id="PS50113"/>
    </source>
</evidence>
<dbReference type="InterPro" id="IPR013767">
    <property type="entry name" value="PAS_fold"/>
</dbReference>
<keyword evidence="19" id="KW-1185">Reference proteome</keyword>
<dbReference type="CDD" id="cd17546">
    <property type="entry name" value="REC_hyHK_CKI1_RcsC-like"/>
    <property type="match status" value="1"/>
</dbReference>
<dbReference type="GO" id="GO:0009927">
    <property type="term" value="F:histidine phosphotransfer kinase activity"/>
    <property type="evidence" value="ECO:0007669"/>
    <property type="project" value="TreeGrafter"/>
</dbReference>
<keyword evidence="4 11" id="KW-0597">Phosphoprotein</keyword>
<dbReference type="InterPro" id="IPR003594">
    <property type="entry name" value="HATPase_dom"/>
</dbReference>
<dbReference type="Gene3D" id="3.40.50.2300">
    <property type="match status" value="1"/>
</dbReference>
<dbReference type="Pfam" id="PF00989">
    <property type="entry name" value="PAS"/>
    <property type="match status" value="1"/>
</dbReference>
<dbReference type="Gene3D" id="3.30.565.10">
    <property type="entry name" value="Histidine kinase-like ATPase, C-terminal domain"/>
    <property type="match status" value="1"/>
</dbReference>
<feature type="domain" description="PAS" evidence="16">
    <location>
        <begin position="820"/>
        <end position="859"/>
    </location>
</feature>
<dbReference type="SUPFAM" id="SSF55785">
    <property type="entry name" value="PYP-like sensor domain (PAS domain)"/>
    <property type="match status" value="5"/>
</dbReference>
<dbReference type="PANTHER" id="PTHR43047:SF72">
    <property type="entry name" value="OSMOSENSING HISTIDINE PROTEIN KINASE SLN1"/>
    <property type="match status" value="1"/>
</dbReference>
<dbReference type="SMART" id="SM00387">
    <property type="entry name" value="HATPase_c"/>
    <property type="match status" value="1"/>
</dbReference>
<dbReference type="PROSITE" id="PS50109">
    <property type="entry name" value="HIS_KIN"/>
    <property type="match status" value="1"/>
</dbReference>
<dbReference type="PANTHER" id="PTHR43047">
    <property type="entry name" value="TWO-COMPONENT HISTIDINE PROTEIN KINASE"/>
    <property type="match status" value="1"/>
</dbReference>
<dbReference type="InterPro" id="IPR001610">
    <property type="entry name" value="PAC"/>
</dbReference>
<evidence type="ECO:0000256" key="2">
    <source>
        <dbReference type="ARBA" id="ARBA00004141"/>
    </source>
</evidence>
<dbReference type="SUPFAM" id="SSF55874">
    <property type="entry name" value="ATPase domain of HSP90 chaperone/DNA topoisomerase II/histidine kinase"/>
    <property type="match status" value="1"/>
</dbReference>
<dbReference type="CDD" id="cd16922">
    <property type="entry name" value="HATPase_EvgS-ArcB-TorS-like"/>
    <property type="match status" value="1"/>
</dbReference>
<dbReference type="SMART" id="SM00091">
    <property type="entry name" value="PAS"/>
    <property type="match status" value="3"/>
</dbReference>
<evidence type="ECO:0000256" key="8">
    <source>
        <dbReference type="ARBA" id="ARBA00022989"/>
    </source>
</evidence>
<evidence type="ECO:0000256" key="4">
    <source>
        <dbReference type="ARBA" id="ARBA00022553"/>
    </source>
</evidence>
<evidence type="ECO:0000256" key="3">
    <source>
        <dbReference type="ARBA" id="ARBA00012438"/>
    </source>
</evidence>
<feature type="modified residue" description="4-aspartylphosphate" evidence="11">
    <location>
        <position position="1250"/>
    </location>
</feature>
<dbReference type="InterPro" id="IPR004358">
    <property type="entry name" value="Sig_transdc_His_kin-like_C"/>
</dbReference>
<evidence type="ECO:0000256" key="12">
    <source>
        <dbReference type="SAM" id="Coils"/>
    </source>
</evidence>
<dbReference type="InterPro" id="IPR036097">
    <property type="entry name" value="HisK_dim/P_sf"/>
</dbReference>
<evidence type="ECO:0000259" key="15">
    <source>
        <dbReference type="PROSITE" id="PS50110"/>
    </source>
</evidence>
<dbReference type="GO" id="GO:0006355">
    <property type="term" value="P:regulation of DNA-templated transcription"/>
    <property type="evidence" value="ECO:0007669"/>
    <property type="project" value="InterPro"/>
</dbReference>
<dbReference type="InterPro" id="IPR011006">
    <property type="entry name" value="CheY-like_superfamily"/>
</dbReference>